<feature type="domain" description="MYND-type" evidence="4">
    <location>
        <begin position="7"/>
        <end position="29"/>
    </location>
</feature>
<sequence length="174" mass="19884">MSFSRIDSYFYCSVDCQREHWRQEHYLDCEYDDGIWGLEGALTALDVLFFVDTAKRVIERHRIDIEADIITKWKARKHPNSPLWAAYIPTIEVDVCEASSADDFSWSTEMDEPQGLSAIDEDGNTGAAGDDTAESSDVLALKPLRPFVRIIYHVGDVFSSQLMNVPYDFMDDEE</sequence>
<reference evidence="5 6" key="1">
    <citation type="journal article" date="2019" name="New Phytol.">
        <title>Comparative genomics reveals unique wood-decay strategies and fruiting body development in the Schizophyllaceae.</title>
        <authorList>
            <person name="Almasi E."/>
            <person name="Sahu N."/>
            <person name="Krizsan K."/>
            <person name="Balint B."/>
            <person name="Kovacs G.M."/>
            <person name="Kiss B."/>
            <person name="Cseklye J."/>
            <person name="Drula E."/>
            <person name="Henrissat B."/>
            <person name="Nagy I."/>
            <person name="Chovatia M."/>
            <person name="Adam C."/>
            <person name="LaButti K."/>
            <person name="Lipzen A."/>
            <person name="Riley R."/>
            <person name="Grigoriev I.V."/>
            <person name="Nagy L.G."/>
        </authorList>
    </citation>
    <scope>NUCLEOTIDE SEQUENCE [LARGE SCALE GENOMIC DNA]</scope>
    <source>
        <strain evidence="5 6">NL-1724</strain>
    </source>
</reference>
<accession>A0A550BW31</accession>
<evidence type="ECO:0000256" key="2">
    <source>
        <dbReference type="ARBA" id="ARBA00022771"/>
    </source>
</evidence>
<dbReference type="Proteomes" id="UP000320762">
    <property type="component" value="Unassembled WGS sequence"/>
</dbReference>
<proteinExistence type="predicted"/>
<name>A0A550BW31_9AGAR</name>
<organism evidence="5 6">
    <name type="scientific">Schizophyllum amplum</name>
    <dbReference type="NCBI Taxonomy" id="97359"/>
    <lineage>
        <taxon>Eukaryota</taxon>
        <taxon>Fungi</taxon>
        <taxon>Dikarya</taxon>
        <taxon>Basidiomycota</taxon>
        <taxon>Agaricomycotina</taxon>
        <taxon>Agaricomycetes</taxon>
        <taxon>Agaricomycetidae</taxon>
        <taxon>Agaricales</taxon>
        <taxon>Schizophyllaceae</taxon>
        <taxon>Schizophyllum</taxon>
    </lineage>
</organism>
<comment type="caution">
    <text evidence="5">The sequence shown here is derived from an EMBL/GenBank/DDBJ whole genome shotgun (WGS) entry which is preliminary data.</text>
</comment>
<evidence type="ECO:0000256" key="3">
    <source>
        <dbReference type="ARBA" id="ARBA00022833"/>
    </source>
</evidence>
<dbReference type="EMBL" id="VDMD01000060">
    <property type="protein sequence ID" value="TRM56735.1"/>
    <property type="molecule type" value="Genomic_DNA"/>
</dbReference>
<keyword evidence="1" id="KW-0479">Metal-binding</keyword>
<keyword evidence="2" id="KW-0863">Zinc-finger</keyword>
<dbReference type="AlphaFoldDB" id="A0A550BW31"/>
<dbReference type="Pfam" id="PF01753">
    <property type="entry name" value="zf-MYND"/>
    <property type="match status" value="1"/>
</dbReference>
<gene>
    <name evidence="5" type="ORF">BD626DRAFT_575279</name>
</gene>
<evidence type="ECO:0000313" key="5">
    <source>
        <dbReference type="EMBL" id="TRM56735.1"/>
    </source>
</evidence>
<dbReference type="GO" id="GO:0008270">
    <property type="term" value="F:zinc ion binding"/>
    <property type="evidence" value="ECO:0007669"/>
    <property type="project" value="UniProtKB-KW"/>
</dbReference>
<evidence type="ECO:0000259" key="4">
    <source>
        <dbReference type="Pfam" id="PF01753"/>
    </source>
</evidence>
<protein>
    <recommendedName>
        <fullName evidence="4">MYND-type domain-containing protein</fullName>
    </recommendedName>
</protein>
<dbReference type="InterPro" id="IPR002893">
    <property type="entry name" value="Znf_MYND"/>
</dbReference>
<dbReference type="SUPFAM" id="SSF144232">
    <property type="entry name" value="HIT/MYND zinc finger-like"/>
    <property type="match status" value="1"/>
</dbReference>
<keyword evidence="6" id="KW-1185">Reference proteome</keyword>
<keyword evidence="3" id="KW-0862">Zinc</keyword>
<dbReference type="OrthoDB" id="1874145at2759"/>
<evidence type="ECO:0000313" key="6">
    <source>
        <dbReference type="Proteomes" id="UP000320762"/>
    </source>
</evidence>
<evidence type="ECO:0000256" key="1">
    <source>
        <dbReference type="ARBA" id="ARBA00022723"/>
    </source>
</evidence>